<keyword evidence="11 13" id="KW-0275">Fatty acid biosynthesis</keyword>
<sequence length="298" mass="32702">MALKDIFHKKKQRYATLTSADVAERLGRTKQPEISVPEGLMSKCKRCGEMTFTKELEKNLKTCPKCEYHYTMNAEERIKATLDDGRFFEYDAGMTAVDPLNFPDYPAKVEREQKKTGMKEAVVTGEGTIGGYPVVIAVMDSTYFMGSMGSVVGEKLTRAIEAALAKRYPIIIFTASGGARMQEGIFSLMQMAKTSAALHKLSEAGGLYIAVNTYPTTGGVTASFAMLGDINLAEPGALIGFAGRRIIEQTIRQKLPDDFQTAEFLLKHGMLDMVVSRKEMRQTLSTLLELHGGVPGGE</sequence>
<dbReference type="KEGG" id="tum:CBW65_00705"/>
<dbReference type="UniPathway" id="UPA00655">
    <property type="reaction ID" value="UER00711"/>
</dbReference>
<dbReference type="GO" id="GO:0003989">
    <property type="term" value="F:acetyl-CoA carboxylase activity"/>
    <property type="evidence" value="ECO:0007669"/>
    <property type="project" value="InterPro"/>
</dbReference>
<dbReference type="EC" id="2.1.3.15" evidence="13"/>
<evidence type="ECO:0000256" key="10">
    <source>
        <dbReference type="ARBA" id="ARBA00023098"/>
    </source>
</evidence>
<keyword evidence="10 13" id="KW-0443">Lipid metabolism</keyword>
<evidence type="ECO:0000259" key="14">
    <source>
        <dbReference type="PROSITE" id="PS50980"/>
    </source>
</evidence>
<dbReference type="PRINTS" id="PR01070">
    <property type="entry name" value="ACCCTRFRASEB"/>
</dbReference>
<dbReference type="GO" id="GO:0006633">
    <property type="term" value="P:fatty acid biosynthetic process"/>
    <property type="evidence" value="ECO:0007669"/>
    <property type="project" value="UniProtKB-KW"/>
</dbReference>
<feature type="binding site" evidence="13">
    <location>
        <position position="63"/>
    </location>
    <ligand>
        <name>Zn(2+)</name>
        <dbReference type="ChEBI" id="CHEBI:29105"/>
    </ligand>
</feature>
<comment type="subcellular location">
    <subcellularLocation>
        <location evidence="1 13">Cytoplasm</location>
    </subcellularLocation>
</comment>
<dbReference type="GO" id="GO:0005524">
    <property type="term" value="F:ATP binding"/>
    <property type="evidence" value="ECO:0007669"/>
    <property type="project" value="UniProtKB-KW"/>
</dbReference>
<dbReference type="Proteomes" id="UP000195437">
    <property type="component" value="Chromosome"/>
</dbReference>
<evidence type="ECO:0000256" key="9">
    <source>
        <dbReference type="ARBA" id="ARBA00022840"/>
    </source>
</evidence>
<dbReference type="Pfam" id="PF01039">
    <property type="entry name" value="Carboxyl_trans"/>
    <property type="match status" value="1"/>
</dbReference>
<evidence type="ECO:0000256" key="6">
    <source>
        <dbReference type="ARBA" id="ARBA00022771"/>
    </source>
</evidence>
<dbReference type="GO" id="GO:0009317">
    <property type="term" value="C:acetyl-CoA carboxylase complex"/>
    <property type="evidence" value="ECO:0007669"/>
    <property type="project" value="InterPro"/>
</dbReference>
<evidence type="ECO:0000256" key="12">
    <source>
        <dbReference type="ARBA" id="ARBA00025280"/>
    </source>
</evidence>
<dbReference type="GO" id="GO:2001295">
    <property type="term" value="P:malonyl-CoA biosynthetic process"/>
    <property type="evidence" value="ECO:0007669"/>
    <property type="project" value="UniProtKB-UniRule"/>
</dbReference>
<feature type="binding site" evidence="13">
    <location>
        <position position="66"/>
    </location>
    <ligand>
        <name>Zn(2+)</name>
        <dbReference type="ChEBI" id="CHEBI:29105"/>
    </ligand>
</feature>
<feature type="zinc finger region" description="C4-type" evidence="13">
    <location>
        <begin position="44"/>
        <end position="66"/>
    </location>
</feature>
<dbReference type="RefSeq" id="WP_087455114.1">
    <property type="nucleotide sequence ID" value="NZ_CP021434.1"/>
</dbReference>
<comment type="pathway">
    <text evidence="13">Lipid metabolism; malonyl-CoA biosynthesis; malonyl-CoA from acetyl-CoA: step 1/1.</text>
</comment>
<evidence type="ECO:0000256" key="8">
    <source>
        <dbReference type="ARBA" id="ARBA00022833"/>
    </source>
</evidence>
<feature type="domain" description="CoA carboxyltransferase N-terminal" evidence="14">
    <location>
        <begin position="40"/>
        <end position="298"/>
    </location>
</feature>
<keyword evidence="4 13" id="KW-0479">Metal-binding</keyword>
<comment type="function">
    <text evidence="12 13">Component of the acetyl coenzyme A carboxylase (ACC) complex. Biotin carboxylase (BC) catalyzes the carboxylation of biotin on its carrier protein (BCCP) and then the CO(2) group is transferred by the transcarboxylase to acetyl-CoA to form malonyl-CoA.</text>
</comment>
<dbReference type="InterPro" id="IPR041010">
    <property type="entry name" value="Znf-ACC"/>
</dbReference>
<dbReference type="Pfam" id="PF17848">
    <property type="entry name" value="Zn_ribbon_ACC"/>
    <property type="match status" value="1"/>
</dbReference>
<keyword evidence="5 13" id="KW-0547">Nucleotide-binding</keyword>
<keyword evidence="9 13" id="KW-0067">ATP-binding</keyword>
<dbReference type="EMBL" id="CP021434">
    <property type="protein sequence ID" value="ARU59726.1"/>
    <property type="molecule type" value="Genomic_DNA"/>
</dbReference>
<comment type="catalytic activity">
    <reaction evidence="13">
        <text>N(6)-carboxybiotinyl-L-lysyl-[protein] + acetyl-CoA = N(6)-biotinyl-L-lysyl-[protein] + malonyl-CoA</text>
        <dbReference type="Rhea" id="RHEA:54728"/>
        <dbReference type="Rhea" id="RHEA-COMP:10505"/>
        <dbReference type="Rhea" id="RHEA-COMP:10506"/>
        <dbReference type="ChEBI" id="CHEBI:57288"/>
        <dbReference type="ChEBI" id="CHEBI:57384"/>
        <dbReference type="ChEBI" id="CHEBI:83144"/>
        <dbReference type="ChEBI" id="CHEBI:83145"/>
        <dbReference type="EC" id="2.1.3.15"/>
    </reaction>
</comment>
<dbReference type="InterPro" id="IPR000438">
    <property type="entry name" value="Acetyl_CoA_COase_Trfase_b_su"/>
</dbReference>
<feature type="binding site" evidence="13">
    <location>
        <position position="44"/>
    </location>
    <ligand>
        <name>Zn(2+)</name>
        <dbReference type="ChEBI" id="CHEBI:29105"/>
    </ligand>
</feature>
<feature type="binding site" evidence="13">
    <location>
        <position position="47"/>
    </location>
    <ligand>
        <name>Zn(2+)</name>
        <dbReference type="ChEBI" id="CHEBI:29105"/>
    </ligand>
</feature>
<evidence type="ECO:0000313" key="16">
    <source>
        <dbReference type="Proteomes" id="UP000195437"/>
    </source>
</evidence>
<dbReference type="HAMAP" id="MF_01395">
    <property type="entry name" value="AcetylCoA_CT_beta"/>
    <property type="match status" value="1"/>
</dbReference>
<comment type="cofactor">
    <cofactor evidence="13">
        <name>Zn(2+)</name>
        <dbReference type="ChEBI" id="CHEBI:29105"/>
    </cofactor>
    <text evidence="13">Binds 1 zinc ion per subunit.</text>
</comment>
<dbReference type="InterPro" id="IPR029045">
    <property type="entry name" value="ClpP/crotonase-like_dom_sf"/>
</dbReference>
<evidence type="ECO:0000256" key="7">
    <source>
        <dbReference type="ARBA" id="ARBA00022832"/>
    </source>
</evidence>
<evidence type="ECO:0000256" key="3">
    <source>
        <dbReference type="ARBA" id="ARBA00022679"/>
    </source>
</evidence>
<dbReference type="SUPFAM" id="SSF52096">
    <property type="entry name" value="ClpP/crotonase"/>
    <property type="match status" value="1"/>
</dbReference>
<evidence type="ECO:0000256" key="11">
    <source>
        <dbReference type="ARBA" id="ARBA00023160"/>
    </source>
</evidence>
<keyword evidence="3 13" id="KW-0808">Transferase</keyword>
<dbReference type="Gene3D" id="3.90.226.10">
    <property type="entry name" value="2-enoyl-CoA Hydratase, Chain A, domain 1"/>
    <property type="match status" value="1"/>
</dbReference>
<dbReference type="PROSITE" id="PS50980">
    <property type="entry name" value="COA_CT_NTER"/>
    <property type="match status" value="1"/>
</dbReference>
<accession>A0A1Y0IIQ9</accession>
<evidence type="ECO:0000313" key="15">
    <source>
        <dbReference type="EMBL" id="ARU59726.1"/>
    </source>
</evidence>
<protein>
    <recommendedName>
        <fullName evidence="13">Acetyl-coenzyme A carboxylase carboxyl transferase subunit beta</fullName>
        <shortName evidence="13">ACCase subunit beta</shortName>
        <shortName evidence="13">Acetyl-CoA carboxylase carboxyltransferase subunit beta</shortName>
        <ecNumber evidence="13">2.1.3.15</ecNumber>
    </recommendedName>
</protein>
<keyword evidence="2 13" id="KW-0444">Lipid biosynthesis</keyword>
<comment type="subunit">
    <text evidence="13">Acetyl-CoA carboxylase is a heterohexamer composed of biotin carboxyl carrier protein (AccB), biotin carboxylase (AccC) and two subunits each of ACCase subunit alpha (AccA) and ACCase subunit beta (AccD).</text>
</comment>
<reference evidence="16" key="1">
    <citation type="submission" date="2017-05" db="EMBL/GenBank/DDBJ databases">
        <authorList>
            <person name="Sung H."/>
        </authorList>
    </citation>
    <scope>NUCLEOTIDE SEQUENCE [LARGE SCALE GENOMIC DNA]</scope>
    <source>
        <strain evidence="16">AR23208</strain>
    </source>
</reference>
<evidence type="ECO:0000256" key="1">
    <source>
        <dbReference type="ARBA" id="ARBA00004496"/>
    </source>
</evidence>
<keyword evidence="6 13" id="KW-0863">Zinc-finger</keyword>
<dbReference type="PANTHER" id="PTHR42995:SF5">
    <property type="entry name" value="ACETYL-COENZYME A CARBOXYLASE CARBOXYL TRANSFERASE SUBUNIT BETA, CHLOROPLASTIC"/>
    <property type="match status" value="1"/>
</dbReference>
<proteinExistence type="inferred from homology"/>
<dbReference type="InterPro" id="IPR011762">
    <property type="entry name" value="COA_CT_N"/>
</dbReference>
<evidence type="ECO:0000256" key="2">
    <source>
        <dbReference type="ARBA" id="ARBA00022516"/>
    </source>
</evidence>
<name>A0A1Y0IIQ9_9BACL</name>
<keyword evidence="8 13" id="KW-0862">Zinc</keyword>
<keyword evidence="7 13" id="KW-0276">Fatty acid metabolism</keyword>
<evidence type="ECO:0000256" key="13">
    <source>
        <dbReference type="HAMAP-Rule" id="MF_01395"/>
    </source>
</evidence>
<gene>
    <name evidence="13" type="primary">accD</name>
    <name evidence="15" type="ORF">CBW65_00705</name>
</gene>
<comment type="similarity">
    <text evidence="13">Belongs to the AccD/PCCB family.</text>
</comment>
<dbReference type="OrthoDB" id="9772975at2"/>
<keyword evidence="13" id="KW-0963">Cytoplasm</keyword>
<evidence type="ECO:0000256" key="4">
    <source>
        <dbReference type="ARBA" id="ARBA00022723"/>
    </source>
</evidence>
<dbReference type="NCBIfam" id="TIGR00515">
    <property type="entry name" value="accD"/>
    <property type="match status" value="1"/>
</dbReference>
<dbReference type="AlphaFoldDB" id="A0A1Y0IIQ9"/>
<dbReference type="InterPro" id="IPR034733">
    <property type="entry name" value="AcCoA_carboxyl_beta"/>
</dbReference>
<dbReference type="GO" id="GO:0016743">
    <property type="term" value="F:carboxyl- or carbamoyltransferase activity"/>
    <property type="evidence" value="ECO:0007669"/>
    <property type="project" value="UniProtKB-UniRule"/>
</dbReference>
<organism evidence="15 16">
    <name type="scientific">Tumebacillus avium</name>
    <dbReference type="NCBI Taxonomy" id="1903704"/>
    <lineage>
        <taxon>Bacteria</taxon>
        <taxon>Bacillati</taxon>
        <taxon>Bacillota</taxon>
        <taxon>Bacilli</taxon>
        <taxon>Bacillales</taxon>
        <taxon>Alicyclobacillaceae</taxon>
        <taxon>Tumebacillus</taxon>
    </lineage>
</organism>
<dbReference type="PANTHER" id="PTHR42995">
    <property type="entry name" value="ACETYL-COENZYME A CARBOXYLASE CARBOXYL TRANSFERASE SUBUNIT BETA, CHLOROPLASTIC"/>
    <property type="match status" value="1"/>
</dbReference>
<dbReference type="GO" id="GO:0008270">
    <property type="term" value="F:zinc ion binding"/>
    <property type="evidence" value="ECO:0007669"/>
    <property type="project" value="UniProtKB-UniRule"/>
</dbReference>
<evidence type="ECO:0000256" key="5">
    <source>
        <dbReference type="ARBA" id="ARBA00022741"/>
    </source>
</evidence>
<keyword evidence="16" id="KW-1185">Reference proteome</keyword>